<accession>A0AB40AWV8</accession>
<evidence type="ECO:0000256" key="1">
    <source>
        <dbReference type="SAM" id="Phobius"/>
    </source>
</evidence>
<name>A0AB40AWV8_DIOCR</name>
<gene>
    <name evidence="3" type="primary">LOC120255809</name>
</gene>
<evidence type="ECO:0000313" key="3">
    <source>
        <dbReference type="RefSeq" id="XP_039119513.1"/>
    </source>
</evidence>
<feature type="transmembrane region" description="Helical" evidence="1">
    <location>
        <begin position="45"/>
        <end position="65"/>
    </location>
</feature>
<reference evidence="3" key="1">
    <citation type="submission" date="2025-08" db="UniProtKB">
        <authorList>
            <consortium name="RefSeq"/>
        </authorList>
    </citation>
    <scope>IDENTIFICATION</scope>
</reference>
<dbReference type="PANTHER" id="PTHR35278">
    <property type="entry name" value="TRANSMEMBRANE PROTEIN-RELATED"/>
    <property type="match status" value="1"/>
</dbReference>
<dbReference type="Proteomes" id="UP001515500">
    <property type="component" value="Unplaced"/>
</dbReference>
<dbReference type="GeneID" id="120255809"/>
<feature type="transmembrane region" description="Helical" evidence="1">
    <location>
        <begin position="72"/>
        <end position="91"/>
    </location>
</feature>
<keyword evidence="1" id="KW-0472">Membrane</keyword>
<proteinExistence type="predicted"/>
<dbReference type="AlphaFoldDB" id="A0AB40AWV8"/>
<protein>
    <submittedName>
        <fullName evidence="3">Uncharacterized protein LOC120255809</fullName>
    </submittedName>
</protein>
<keyword evidence="1" id="KW-1133">Transmembrane helix</keyword>
<organism evidence="2 3">
    <name type="scientific">Dioscorea cayennensis subsp. rotundata</name>
    <name type="common">White Guinea yam</name>
    <name type="synonym">Dioscorea rotundata</name>
    <dbReference type="NCBI Taxonomy" id="55577"/>
    <lineage>
        <taxon>Eukaryota</taxon>
        <taxon>Viridiplantae</taxon>
        <taxon>Streptophyta</taxon>
        <taxon>Embryophyta</taxon>
        <taxon>Tracheophyta</taxon>
        <taxon>Spermatophyta</taxon>
        <taxon>Magnoliopsida</taxon>
        <taxon>Liliopsida</taxon>
        <taxon>Dioscoreales</taxon>
        <taxon>Dioscoreaceae</taxon>
        <taxon>Dioscorea</taxon>
    </lineage>
</organism>
<feature type="transmembrane region" description="Helical" evidence="1">
    <location>
        <begin position="97"/>
        <end position="118"/>
    </location>
</feature>
<dbReference type="PANTHER" id="PTHR35278:SF1">
    <property type="entry name" value="F8K7.16"/>
    <property type="match status" value="1"/>
</dbReference>
<sequence>MGSIVSSLVSNFFKAVGNLFSAPLDFLSGKSCSATCGSTWDLTCYIENFCVANLLKLVAVLFLFYMGKQTTLFLLLFFYLLYKIGICQCLGRSICKMLWACVTSCYLSCEYCCMFLRFKIRKLKKMKHEHSMSMEEYNSSTTSSEEFEARSKEFRRSLSRRSKERRRAHLERSLRPRSHRISVGITRSYPEKSKKYRNVGSVHDIRVTRTSKFVQKSSFNRRYRRW</sequence>
<keyword evidence="2" id="KW-1185">Reference proteome</keyword>
<keyword evidence="1" id="KW-0812">Transmembrane</keyword>
<evidence type="ECO:0000313" key="2">
    <source>
        <dbReference type="Proteomes" id="UP001515500"/>
    </source>
</evidence>
<dbReference type="RefSeq" id="XP_039119513.1">
    <property type="nucleotide sequence ID" value="XM_039263579.1"/>
</dbReference>